<dbReference type="Proteomes" id="UP001058074">
    <property type="component" value="Unassembled WGS sequence"/>
</dbReference>
<keyword evidence="2" id="KW-1185">Reference proteome</keyword>
<reference evidence="1" key="1">
    <citation type="journal article" date="2025" name="Int. J. Syst. Evol. Microbiol.">
        <title>Inconstantimicrobium mannanitabidum sp. nov., a novel member of the family Clostridiaceae isolated from anoxic soil under the treatment of reductive soil disinfestation.</title>
        <authorList>
            <person name="Ueki A."/>
            <person name="Tonouchi A."/>
            <person name="Honma S."/>
            <person name="Kaku N."/>
            <person name="Ueki K."/>
        </authorList>
    </citation>
    <scope>NUCLEOTIDE SEQUENCE</scope>
    <source>
        <strain evidence="1">TW13</strain>
    </source>
</reference>
<proteinExistence type="predicted"/>
<protein>
    <submittedName>
        <fullName evidence="1">Uncharacterized protein</fullName>
    </submittedName>
</protein>
<name>A0ACB5RFE0_9CLOT</name>
<evidence type="ECO:0000313" key="2">
    <source>
        <dbReference type="Proteomes" id="UP001058074"/>
    </source>
</evidence>
<dbReference type="EMBL" id="BROD01000001">
    <property type="protein sequence ID" value="GKX67772.1"/>
    <property type="molecule type" value="Genomic_DNA"/>
</dbReference>
<sequence>MDHFLEQLVGPKSNTLYKIANIGYVVLIVLGLFYAILAPLISLFMVSLGGVLFFCKRYLYVEYEYVFTNGDVDIDVIYQQNSRKKKIQFQVKEVMLFAPCDSQQYKDFSNKPQKVVNVVPKGNTDRVYSAIVSQGANKVEIRMVPSQEFMEESYRYNPRSVVKY</sequence>
<accession>A0ACB5RFE0</accession>
<comment type="caution">
    <text evidence="1">The sequence shown here is derived from an EMBL/GenBank/DDBJ whole genome shotgun (WGS) entry which is preliminary data.</text>
</comment>
<evidence type="ECO:0000313" key="1">
    <source>
        <dbReference type="EMBL" id="GKX67772.1"/>
    </source>
</evidence>
<organism evidence="1 2">
    <name type="scientific">Inconstantimicrobium mannanitabidum</name>
    <dbReference type="NCBI Taxonomy" id="1604901"/>
    <lineage>
        <taxon>Bacteria</taxon>
        <taxon>Bacillati</taxon>
        <taxon>Bacillota</taxon>
        <taxon>Clostridia</taxon>
        <taxon>Eubacteriales</taxon>
        <taxon>Clostridiaceae</taxon>
        <taxon>Inconstantimicrobium</taxon>
    </lineage>
</organism>
<gene>
    <name evidence="1" type="ORF">rsdtw13_30300</name>
</gene>